<keyword evidence="2" id="KW-1185">Reference proteome</keyword>
<evidence type="ECO:0000313" key="2">
    <source>
        <dbReference type="Proteomes" id="UP000249915"/>
    </source>
</evidence>
<gene>
    <name evidence="1" type="ORF">BAY60_11680</name>
</gene>
<name>A0A2V4B2G0_9PSEU</name>
<evidence type="ECO:0008006" key="3">
    <source>
        <dbReference type="Google" id="ProtNLM"/>
    </source>
</evidence>
<proteinExistence type="predicted"/>
<sequence length="116" mass="11436">MQPAVLPVTVTASHLRACAGELAGAGRVELGELTTMLEQVVAGQRLLAGALGSLAARVSEGHHSGALAAAPSADVEALADVLHAAADAFGCSAEALGESAPLATEIARTAGLDTRL</sequence>
<dbReference type="AlphaFoldDB" id="A0A2V4B2G0"/>
<organism evidence="1 2">
    <name type="scientific">Prauserella muralis</name>
    <dbReference type="NCBI Taxonomy" id="588067"/>
    <lineage>
        <taxon>Bacteria</taxon>
        <taxon>Bacillati</taxon>
        <taxon>Actinomycetota</taxon>
        <taxon>Actinomycetes</taxon>
        <taxon>Pseudonocardiales</taxon>
        <taxon>Pseudonocardiaceae</taxon>
        <taxon>Prauserella</taxon>
    </lineage>
</organism>
<accession>A0A2V4B2G0</accession>
<reference evidence="1 2" key="1">
    <citation type="submission" date="2016-07" db="EMBL/GenBank/DDBJ databases">
        <title>Draft genome sequence of Prauserella muralis DSM 45305, isolated from a mould-covered wall in an indoor environment.</title>
        <authorList>
            <person name="Ruckert C."/>
            <person name="Albersmeier A."/>
            <person name="Jiang C.-L."/>
            <person name="Jiang Y."/>
            <person name="Kalinowski J."/>
            <person name="Schneider O."/>
            <person name="Winkler A."/>
            <person name="Zotchev S.B."/>
        </authorList>
    </citation>
    <scope>NUCLEOTIDE SEQUENCE [LARGE SCALE GENOMIC DNA]</scope>
    <source>
        <strain evidence="1 2">DSM 45305</strain>
    </source>
</reference>
<comment type="caution">
    <text evidence="1">The sequence shown here is derived from an EMBL/GenBank/DDBJ whole genome shotgun (WGS) entry which is preliminary data.</text>
</comment>
<protein>
    <recommendedName>
        <fullName evidence="3">HPt domain-containing protein</fullName>
    </recommendedName>
</protein>
<dbReference type="Proteomes" id="UP000249915">
    <property type="component" value="Unassembled WGS sequence"/>
</dbReference>
<evidence type="ECO:0000313" key="1">
    <source>
        <dbReference type="EMBL" id="PXY28326.1"/>
    </source>
</evidence>
<dbReference type="EMBL" id="MASW01000002">
    <property type="protein sequence ID" value="PXY28326.1"/>
    <property type="molecule type" value="Genomic_DNA"/>
</dbReference>